<reference evidence="5" key="1">
    <citation type="submission" date="2013-07" db="EMBL/GenBank/DDBJ databases">
        <title>The Genome Sequence of Cryptococcus bestiolae CBS10118.</title>
        <authorList>
            <consortium name="The Broad Institute Genome Sequencing Platform"/>
            <person name="Cuomo C."/>
            <person name="Litvintseva A."/>
            <person name="Chen Y."/>
            <person name="Heitman J."/>
            <person name="Sun S."/>
            <person name="Springer D."/>
            <person name="Dromer F."/>
            <person name="Young S.K."/>
            <person name="Zeng Q."/>
            <person name="Gargeya S."/>
            <person name="Fitzgerald M."/>
            <person name="Abouelleil A."/>
            <person name="Alvarado L."/>
            <person name="Berlin A.M."/>
            <person name="Chapman S.B."/>
            <person name="Dewar J."/>
            <person name="Goldberg J."/>
            <person name="Griggs A."/>
            <person name="Gujja S."/>
            <person name="Hansen M."/>
            <person name="Howarth C."/>
            <person name="Imamovic A."/>
            <person name="Larimer J."/>
            <person name="McCowan C."/>
            <person name="Murphy C."/>
            <person name="Pearson M."/>
            <person name="Priest M."/>
            <person name="Roberts A."/>
            <person name="Saif S."/>
            <person name="Shea T."/>
            <person name="Sykes S."/>
            <person name="Wortman J."/>
            <person name="Nusbaum C."/>
            <person name="Birren B."/>
        </authorList>
    </citation>
    <scope>NUCLEOTIDE SEQUENCE [LARGE SCALE GENOMIC DNA]</scope>
    <source>
        <strain evidence="5">CBS 10118</strain>
    </source>
</reference>
<evidence type="ECO:0000256" key="2">
    <source>
        <dbReference type="ARBA" id="ARBA00022857"/>
    </source>
</evidence>
<proteinExistence type="inferred from homology"/>
<dbReference type="GeneID" id="30212088"/>
<evidence type="ECO:0000256" key="1">
    <source>
        <dbReference type="ARBA" id="ARBA00006328"/>
    </source>
</evidence>
<evidence type="ECO:0000313" key="7">
    <source>
        <dbReference type="Proteomes" id="UP000092730"/>
    </source>
</evidence>
<dbReference type="Gene3D" id="3.40.50.720">
    <property type="entry name" value="NAD(P)-binding Rossmann-like Domain"/>
    <property type="match status" value="1"/>
</dbReference>
<dbReference type="InterPro" id="IPR051164">
    <property type="entry name" value="NmrA-like_oxidored"/>
</dbReference>
<dbReference type="AlphaFoldDB" id="A0A1B9FX34"/>
<dbReference type="PANTHER" id="PTHR42748:SF30">
    <property type="entry name" value="NMRA-LIKE DOMAIN-CONTAINING PROTEIN"/>
    <property type="match status" value="1"/>
</dbReference>
<dbReference type="Gene3D" id="3.90.25.10">
    <property type="entry name" value="UDP-galactose 4-epimerase, domain 1"/>
    <property type="match status" value="1"/>
</dbReference>
<dbReference type="CDD" id="cd05251">
    <property type="entry name" value="NmrA_like_SDR_a"/>
    <property type="match status" value="1"/>
</dbReference>
<keyword evidence="3" id="KW-0560">Oxidoreductase</keyword>
<dbReference type="PANTHER" id="PTHR42748">
    <property type="entry name" value="NITROGEN METABOLITE REPRESSION PROTEIN NMRA FAMILY MEMBER"/>
    <property type="match status" value="1"/>
</dbReference>
<protein>
    <recommendedName>
        <fullName evidence="4">NmrA-like domain-containing protein</fullName>
    </recommendedName>
</protein>
<organism evidence="5">
    <name type="scientific">Kwoniella bestiolae CBS 10118</name>
    <dbReference type="NCBI Taxonomy" id="1296100"/>
    <lineage>
        <taxon>Eukaryota</taxon>
        <taxon>Fungi</taxon>
        <taxon>Dikarya</taxon>
        <taxon>Basidiomycota</taxon>
        <taxon>Agaricomycotina</taxon>
        <taxon>Tremellomycetes</taxon>
        <taxon>Tremellales</taxon>
        <taxon>Cryptococcaceae</taxon>
        <taxon>Kwoniella</taxon>
    </lineage>
</organism>
<dbReference type="OrthoDB" id="9997102at2759"/>
<sequence>MASSINILVCGATGKQGGKAVSTLLEEKPSNVQVRFLTRNTSSESAKKLVTKGVEAVQGSLDDKATLDAALEGVQRAFLVTDAGAGEEKETQQGINFINAAKAAGVEHLVFTSVASADDAKSVPHFRSKAKVEEALKSSGLSYTILRPVAFMDNFPAAAGPARFMVVGMFFASLAWKKCQLIATEDIGVFAGKALINPESEHFKNKTIELSGGNYGLEDVRQAIFKTQGYQPWFASLTPTPIRAILPYDFKQMMYYLEETGYNDIDTSALRYIHPGLMTLEDWFRKNGS</sequence>
<gene>
    <name evidence="5" type="ORF">I302_07689</name>
    <name evidence="6" type="ORF">I302_107947</name>
</gene>
<dbReference type="GO" id="GO:0016491">
    <property type="term" value="F:oxidoreductase activity"/>
    <property type="evidence" value="ECO:0007669"/>
    <property type="project" value="UniProtKB-KW"/>
</dbReference>
<dbReference type="RefSeq" id="XP_019044405.1">
    <property type="nucleotide sequence ID" value="XM_019194282.1"/>
</dbReference>
<name>A0A1B9FX34_9TREE</name>
<comment type="similarity">
    <text evidence="1">Belongs to the NmrA-type oxidoreductase family.</text>
</comment>
<dbReference type="KEGG" id="kbi:30212088"/>
<reference evidence="5" key="3">
    <citation type="submission" date="2014-01" db="EMBL/GenBank/DDBJ databases">
        <title>Evolution of pathogenesis and genome organization in the Tremellales.</title>
        <authorList>
            <person name="Cuomo C."/>
            <person name="Litvintseva A."/>
            <person name="Heitman J."/>
            <person name="Chen Y."/>
            <person name="Sun S."/>
            <person name="Springer D."/>
            <person name="Dromer F."/>
            <person name="Young S."/>
            <person name="Zeng Q."/>
            <person name="Chapman S."/>
            <person name="Gujja S."/>
            <person name="Saif S."/>
            <person name="Birren B."/>
        </authorList>
    </citation>
    <scope>NUCLEOTIDE SEQUENCE</scope>
    <source>
        <strain evidence="5">CBS 10118</strain>
    </source>
</reference>
<evidence type="ECO:0000256" key="3">
    <source>
        <dbReference type="ARBA" id="ARBA00023002"/>
    </source>
</evidence>
<evidence type="ECO:0000259" key="4">
    <source>
        <dbReference type="Pfam" id="PF05368"/>
    </source>
</evidence>
<keyword evidence="2" id="KW-0521">NADP</keyword>
<dbReference type="EMBL" id="CP144547">
    <property type="protein sequence ID" value="WVW85909.1"/>
    <property type="molecule type" value="Genomic_DNA"/>
</dbReference>
<dbReference type="STRING" id="1296100.A0A1B9FX34"/>
<accession>A0A1B9FX34</accession>
<dbReference type="VEuPathDB" id="FungiDB:I302_07689"/>
<evidence type="ECO:0000313" key="5">
    <source>
        <dbReference type="EMBL" id="OCF23335.1"/>
    </source>
</evidence>
<reference evidence="6" key="4">
    <citation type="submission" date="2024-02" db="EMBL/GenBank/DDBJ databases">
        <title>Comparative genomics of Cryptococcus and Kwoniella reveals pathogenesis evolution and contrasting modes of karyotype evolution via chromosome fusion or intercentromeric recombination.</title>
        <authorList>
            <person name="Coelho M.A."/>
            <person name="David-Palma M."/>
            <person name="Shea T."/>
            <person name="Bowers K."/>
            <person name="McGinley-Smith S."/>
            <person name="Mohammad A.W."/>
            <person name="Gnirke A."/>
            <person name="Yurkov A.M."/>
            <person name="Nowrousian M."/>
            <person name="Sun S."/>
            <person name="Cuomo C.A."/>
            <person name="Heitman J."/>
        </authorList>
    </citation>
    <scope>NUCLEOTIDE SEQUENCE</scope>
    <source>
        <strain evidence="6">CBS 10118</strain>
    </source>
</reference>
<evidence type="ECO:0000313" key="6">
    <source>
        <dbReference type="EMBL" id="WVW85909.1"/>
    </source>
</evidence>
<dbReference type="InterPro" id="IPR008030">
    <property type="entry name" value="NmrA-like"/>
</dbReference>
<dbReference type="Proteomes" id="UP000092730">
    <property type="component" value="Chromosome 7"/>
</dbReference>
<reference evidence="6" key="2">
    <citation type="submission" date="2013-07" db="EMBL/GenBank/DDBJ databases">
        <authorList>
            <consortium name="The Broad Institute Genome Sequencing Platform"/>
            <person name="Cuomo C."/>
            <person name="Litvintseva A."/>
            <person name="Chen Y."/>
            <person name="Heitman J."/>
            <person name="Sun S."/>
            <person name="Springer D."/>
            <person name="Dromer F."/>
            <person name="Young S.K."/>
            <person name="Zeng Q."/>
            <person name="Gargeya S."/>
            <person name="Fitzgerald M."/>
            <person name="Abouelleil A."/>
            <person name="Alvarado L."/>
            <person name="Berlin A.M."/>
            <person name="Chapman S.B."/>
            <person name="Dewar J."/>
            <person name="Goldberg J."/>
            <person name="Griggs A."/>
            <person name="Gujja S."/>
            <person name="Hansen M."/>
            <person name="Howarth C."/>
            <person name="Imamovic A."/>
            <person name="Larimer J."/>
            <person name="McCowan C."/>
            <person name="Murphy C."/>
            <person name="Pearson M."/>
            <person name="Priest M."/>
            <person name="Roberts A."/>
            <person name="Saif S."/>
            <person name="Shea T."/>
            <person name="Sykes S."/>
            <person name="Wortman J."/>
            <person name="Nusbaum C."/>
            <person name="Birren B."/>
        </authorList>
    </citation>
    <scope>NUCLEOTIDE SEQUENCE</scope>
    <source>
        <strain evidence="6">CBS 10118</strain>
    </source>
</reference>
<dbReference type="EMBL" id="KI894024">
    <property type="protein sequence ID" value="OCF23335.1"/>
    <property type="molecule type" value="Genomic_DNA"/>
</dbReference>
<feature type="domain" description="NmrA-like" evidence="4">
    <location>
        <begin position="6"/>
        <end position="268"/>
    </location>
</feature>
<dbReference type="SUPFAM" id="SSF51735">
    <property type="entry name" value="NAD(P)-binding Rossmann-fold domains"/>
    <property type="match status" value="1"/>
</dbReference>
<dbReference type="Pfam" id="PF05368">
    <property type="entry name" value="NmrA"/>
    <property type="match status" value="1"/>
</dbReference>
<keyword evidence="7" id="KW-1185">Reference proteome</keyword>
<dbReference type="InterPro" id="IPR036291">
    <property type="entry name" value="NAD(P)-bd_dom_sf"/>
</dbReference>
<dbReference type="GO" id="GO:0005634">
    <property type="term" value="C:nucleus"/>
    <property type="evidence" value="ECO:0007669"/>
    <property type="project" value="TreeGrafter"/>
</dbReference>